<proteinExistence type="predicted"/>
<dbReference type="InterPro" id="IPR000182">
    <property type="entry name" value="GNAT_dom"/>
</dbReference>
<dbReference type="eggNOG" id="COG0456">
    <property type="taxonomic scope" value="Bacteria"/>
</dbReference>
<dbReference type="Gene3D" id="3.40.630.30">
    <property type="match status" value="1"/>
</dbReference>
<reference key="2">
    <citation type="submission" date="2011-04" db="EMBL/GenBank/DDBJ databases">
        <title>Complete sequence of chromosome of Haliscomenobacter hydrossis DSM 1100.</title>
        <authorList>
            <consortium name="US DOE Joint Genome Institute (JGI-PGF)"/>
            <person name="Lucas S."/>
            <person name="Han J."/>
            <person name="Lapidus A."/>
            <person name="Bruce D."/>
            <person name="Goodwin L."/>
            <person name="Pitluck S."/>
            <person name="Peters L."/>
            <person name="Kyrpides N."/>
            <person name="Mavromatis K."/>
            <person name="Ivanova N."/>
            <person name="Ovchinnikova G."/>
            <person name="Pagani I."/>
            <person name="Daligault H."/>
            <person name="Detter J.C."/>
            <person name="Han C."/>
            <person name="Land M."/>
            <person name="Hauser L."/>
            <person name="Markowitz V."/>
            <person name="Cheng J.-F."/>
            <person name="Hugenholtz P."/>
            <person name="Woyke T."/>
            <person name="Wu D."/>
            <person name="Verbarg S."/>
            <person name="Frueling A."/>
            <person name="Brambilla E."/>
            <person name="Klenk H.-P."/>
            <person name="Eisen J.A."/>
        </authorList>
    </citation>
    <scope>NUCLEOTIDE SEQUENCE</scope>
    <source>
        <strain>DSM 1100</strain>
    </source>
</reference>
<dbReference type="HOGENOM" id="CLU_053649_0_0_10"/>
<evidence type="ECO:0000313" key="2">
    <source>
        <dbReference type="EMBL" id="AEE51648.1"/>
    </source>
</evidence>
<dbReference type="InterPro" id="IPR039968">
    <property type="entry name" value="BcerS-like"/>
</dbReference>
<dbReference type="Proteomes" id="UP000008461">
    <property type="component" value="Chromosome"/>
</dbReference>
<name>F4L241_HALH1</name>
<dbReference type="PANTHER" id="PTHR41368:SF1">
    <property type="entry name" value="PROTEIN YGHO"/>
    <property type="match status" value="1"/>
</dbReference>
<dbReference type="RefSeq" id="WP_013766187.1">
    <property type="nucleotide sequence ID" value="NC_015510.1"/>
</dbReference>
<dbReference type="PANTHER" id="PTHR41368">
    <property type="entry name" value="PROTEIN YGHO"/>
    <property type="match status" value="1"/>
</dbReference>
<dbReference type="GO" id="GO:0016747">
    <property type="term" value="F:acyltransferase activity, transferring groups other than amino-acyl groups"/>
    <property type="evidence" value="ECO:0007669"/>
    <property type="project" value="InterPro"/>
</dbReference>
<dbReference type="KEGG" id="hhy:Halhy_3796"/>
<dbReference type="PROSITE" id="PS51186">
    <property type="entry name" value="GNAT"/>
    <property type="match status" value="1"/>
</dbReference>
<accession>F4L241</accession>
<evidence type="ECO:0000259" key="1">
    <source>
        <dbReference type="PROSITE" id="PS51186"/>
    </source>
</evidence>
<dbReference type="AlphaFoldDB" id="F4L241"/>
<dbReference type="STRING" id="760192.Halhy_3796"/>
<evidence type="ECO:0000313" key="3">
    <source>
        <dbReference type="Proteomes" id="UP000008461"/>
    </source>
</evidence>
<organism evidence="2 3">
    <name type="scientific">Haliscomenobacter hydrossis (strain ATCC 27775 / DSM 1100 / LMG 10767 / O)</name>
    <dbReference type="NCBI Taxonomy" id="760192"/>
    <lineage>
        <taxon>Bacteria</taxon>
        <taxon>Pseudomonadati</taxon>
        <taxon>Bacteroidota</taxon>
        <taxon>Saprospiria</taxon>
        <taxon>Saprospirales</taxon>
        <taxon>Haliscomenobacteraceae</taxon>
        <taxon>Haliscomenobacter</taxon>
    </lineage>
</organism>
<dbReference type="EMBL" id="CP002691">
    <property type="protein sequence ID" value="AEE51648.1"/>
    <property type="molecule type" value="Genomic_DNA"/>
</dbReference>
<dbReference type="Pfam" id="PF00583">
    <property type="entry name" value="Acetyltransf_1"/>
    <property type="match status" value="1"/>
</dbReference>
<gene>
    <name evidence="2" type="ordered locus">Halhy_3796</name>
</gene>
<protein>
    <recommendedName>
        <fullName evidence="1">N-acetyltransferase domain-containing protein</fullName>
    </recommendedName>
</protein>
<feature type="domain" description="N-acetyltransferase" evidence="1">
    <location>
        <begin position="198"/>
        <end position="388"/>
    </location>
</feature>
<keyword evidence="3" id="KW-1185">Reference proteome</keyword>
<dbReference type="SUPFAM" id="SSF55729">
    <property type="entry name" value="Acyl-CoA N-acyltransferases (Nat)"/>
    <property type="match status" value="1"/>
</dbReference>
<dbReference type="InterPro" id="IPR016181">
    <property type="entry name" value="Acyl_CoA_acyltransferase"/>
</dbReference>
<dbReference type="OrthoDB" id="9806005at2"/>
<sequence>MTIIEVQEPKHWKLFHQVPHRIYINDPNWIAPMEGDVRGTFTPGKNLAFEHGEAKVFVLLDDQGKPAGRIAAFIDHRNNQIQPYPLGGIGYFECINEPSYAQALFDTAETYLRGKGMKAIDGPINFGGRDKFWGLLQKGFDPPLFQETYNPPYYNALFEANGYIAWEQILTMKGHPNTIDLARLRAVIQRVRSGNNNIQVETYNPAKLEKYALDFTEVYNAAFGHYEHFRPADPEGFKKLMNEVKNIIDPKFLGIAYYEDKPAGFCAFFPDINPYLKFTKGKLNWWKAPLFLLKLKLSRQRQAKGTGFGVHPAYKTKGIFAFIVEFMNSDYIQKRYHNIYLTTVRAHNKEAVSIYMKTGVWIDRVHIGYRKSLDESIVVEPNYFMEIP</sequence>
<reference evidence="2 3" key="1">
    <citation type="journal article" date="2011" name="Stand. Genomic Sci.">
        <title>Complete genome sequence of Haliscomenobacter hydrossis type strain (O).</title>
        <authorList>
            <consortium name="US DOE Joint Genome Institute (JGI-PGF)"/>
            <person name="Daligault H."/>
            <person name="Lapidus A."/>
            <person name="Zeytun A."/>
            <person name="Nolan M."/>
            <person name="Lucas S."/>
            <person name="Del Rio T.G."/>
            <person name="Tice H."/>
            <person name="Cheng J.F."/>
            <person name="Tapia R."/>
            <person name="Han C."/>
            <person name="Goodwin L."/>
            <person name="Pitluck S."/>
            <person name="Liolios K."/>
            <person name="Pagani I."/>
            <person name="Ivanova N."/>
            <person name="Huntemann M."/>
            <person name="Mavromatis K."/>
            <person name="Mikhailova N."/>
            <person name="Pati A."/>
            <person name="Chen A."/>
            <person name="Palaniappan K."/>
            <person name="Land M."/>
            <person name="Hauser L."/>
            <person name="Brambilla E.M."/>
            <person name="Rohde M."/>
            <person name="Verbarg S."/>
            <person name="Goker M."/>
            <person name="Bristow J."/>
            <person name="Eisen J.A."/>
            <person name="Markowitz V."/>
            <person name="Hugenholtz P."/>
            <person name="Kyrpides N.C."/>
            <person name="Klenk H.P."/>
            <person name="Woyke T."/>
        </authorList>
    </citation>
    <scope>NUCLEOTIDE SEQUENCE [LARGE SCALE GENOMIC DNA]</scope>
    <source>
        <strain evidence="3">ATCC 27775 / DSM 1100 / LMG 10767 / O</strain>
    </source>
</reference>